<gene>
    <name evidence="1" type="ORF">GALL_545050</name>
</gene>
<comment type="caution">
    <text evidence="1">The sequence shown here is derived from an EMBL/GenBank/DDBJ whole genome shotgun (WGS) entry which is preliminary data.</text>
</comment>
<organism evidence="1">
    <name type="scientific">mine drainage metagenome</name>
    <dbReference type="NCBI Taxonomy" id="410659"/>
    <lineage>
        <taxon>unclassified sequences</taxon>
        <taxon>metagenomes</taxon>
        <taxon>ecological metagenomes</taxon>
    </lineage>
</organism>
<dbReference type="AlphaFoldDB" id="A0A1J5P8Z1"/>
<evidence type="ECO:0000313" key="1">
    <source>
        <dbReference type="EMBL" id="OIQ63948.1"/>
    </source>
</evidence>
<proteinExistence type="predicted"/>
<name>A0A1J5P8Z1_9ZZZZ</name>
<protein>
    <submittedName>
        <fullName evidence="1">Uncharacterized protein</fullName>
    </submittedName>
</protein>
<accession>A0A1J5P8Z1</accession>
<dbReference type="EMBL" id="MLJW01008546">
    <property type="protein sequence ID" value="OIQ63948.1"/>
    <property type="molecule type" value="Genomic_DNA"/>
</dbReference>
<reference evidence="1" key="1">
    <citation type="submission" date="2016-10" db="EMBL/GenBank/DDBJ databases">
        <title>Sequence of Gallionella enrichment culture.</title>
        <authorList>
            <person name="Poehlein A."/>
            <person name="Muehling M."/>
            <person name="Daniel R."/>
        </authorList>
    </citation>
    <scope>NUCLEOTIDE SEQUENCE</scope>
</reference>
<sequence length="179" mass="19922">MRRCQRMVAAQPADGDVQLAGFEIADVVERVHGDVDVRICRLEIRQTRNQPHARQRGEGCDLHAGPCQPGAQGVHRGVEAVQRLAHDGSKLLSRRRQPHPRPFACEQRHAHTGFERLDLPAQRRLGQRQLLRCGGKAAQPRSRLEAAQISGIDLPTSRRRGIPEAFDVSSPAVHDSFFA</sequence>